<dbReference type="InterPro" id="IPR021827">
    <property type="entry name" value="Nup186/Nup192/Nup205"/>
</dbReference>
<dbReference type="PANTHER" id="PTHR31344">
    <property type="entry name" value="NUCLEAR PORE COMPLEX PROTEIN NUP205"/>
    <property type="match status" value="1"/>
</dbReference>
<evidence type="ECO:0000256" key="2">
    <source>
        <dbReference type="ARBA" id="ARBA00005892"/>
    </source>
</evidence>
<proteinExistence type="inferred from homology"/>
<sequence>MMAACICENLQWDAVNVMFGLISCHIPLQLKAELCLTLAALGGYAATAPRVAAALDAAQLVSSDSRGRGLAADLAEVECRIEEYPLSRAFLTLLISLSKNSPMALAGAALEPCTRHALELALRHQHRSYAKPVEKTQILSLCLELLVLWLSSYTPSSADLTGRAPPPLHVALRLHSGDELLRMILTTLREAVDELPNRGPQQPYIEKCAIHCMQLLERGLAMERALAQAAGAAGRALVVVGLSKLLLDPLPQLLAQAAGAAGRALVVVGLSKLLLGVPKEECPLLAACRALSTPAVRVWAPAVALLTRCCSPAAAARLLPHADTYTR</sequence>
<comment type="similarity">
    <text evidence="2">Belongs to the NUP186/NUP192/NUP205 family.</text>
</comment>
<keyword evidence="4" id="KW-0539">Nucleus</keyword>
<protein>
    <submittedName>
        <fullName evidence="5">(diamondback moth) hypothetical protein</fullName>
    </submittedName>
</protein>
<accession>A0A8S4G050</accession>
<dbReference type="GO" id="GO:0006999">
    <property type="term" value="P:nuclear pore organization"/>
    <property type="evidence" value="ECO:0007669"/>
    <property type="project" value="TreeGrafter"/>
</dbReference>
<evidence type="ECO:0000313" key="6">
    <source>
        <dbReference type="Proteomes" id="UP000653454"/>
    </source>
</evidence>
<dbReference type="GO" id="GO:0017056">
    <property type="term" value="F:structural constituent of nuclear pore"/>
    <property type="evidence" value="ECO:0007669"/>
    <property type="project" value="TreeGrafter"/>
</dbReference>
<dbReference type="GO" id="GO:0044611">
    <property type="term" value="C:nuclear pore inner ring"/>
    <property type="evidence" value="ECO:0007669"/>
    <property type="project" value="TreeGrafter"/>
</dbReference>
<comment type="caution">
    <text evidence="5">The sequence shown here is derived from an EMBL/GenBank/DDBJ whole genome shotgun (WGS) entry which is preliminary data.</text>
</comment>
<dbReference type="PANTHER" id="PTHR31344:SF0">
    <property type="entry name" value="NUCLEAR PORE COMPLEX PROTEIN NUP205"/>
    <property type="match status" value="1"/>
</dbReference>
<evidence type="ECO:0000256" key="1">
    <source>
        <dbReference type="ARBA" id="ARBA00004123"/>
    </source>
</evidence>
<dbReference type="EMBL" id="CAJHNJ030000066">
    <property type="protein sequence ID" value="CAG9133720.1"/>
    <property type="molecule type" value="Genomic_DNA"/>
</dbReference>
<comment type="subcellular location">
    <subcellularLocation>
        <location evidence="1">Nucleus</location>
    </subcellularLocation>
</comment>
<reference evidence="5" key="1">
    <citation type="submission" date="2020-11" db="EMBL/GenBank/DDBJ databases">
        <authorList>
            <person name="Whiteford S."/>
        </authorList>
    </citation>
    <scope>NUCLEOTIDE SEQUENCE</scope>
</reference>
<evidence type="ECO:0000256" key="3">
    <source>
        <dbReference type="ARBA" id="ARBA00022448"/>
    </source>
</evidence>
<evidence type="ECO:0000313" key="5">
    <source>
        <dbReference type="EMBL" id="CAG9133720.1"/>
    </source>
</evidence>
<dbReference type="Pfam" id="PF11894">
    <property type="entry name" value="Nup192"/>
    <property type="match status" value="1"/>
</dbReference>
<keyword evidence="6" id="KW-1185">Reference proteome</keyword>
<organism evidence="5 6">
    <name type="scientific">Plutella xylostella</name>
    <name type="common">Diamondback moth</name>
    <name type="synonym">Plutella maculipennis</name>
    <dbReference type="NCBI Taxonomy" id="51655"/>
    <lineage>
        <taxon>Eukaryota</taxon>
        <taxon>Metazoa</taxon>
        <taxon>Ecdysozoa</taxon>
        <taxon>Arthropoda</taxon>
        <taxon>Hexapoda</taxon>
        <taxon>Insecta</taxon>
        <taxon>Pterygota</taxon>
        <taxon>Neoptera</taxon>
        <taxon>Endopterygota</taxon>
        <taxon>Lepidoptera</taxon>
        <taxon>Glossata</taxon>
        <taxon>Ditrysia</taxon>
        <taxon>Yponomeutoidea</taxon>
        <taxon>Plutellidae</taxon>
        <taxon>Plutella</taxon>
    </lineage>
</organism>
<dbReference type="AlphaFoldDB" id="A0A8S4G050"/>
<dbReference type="Proteomes" id="UP000653454">
    <property type="component" value="Unassembled WGS sequence"/>
</dbReference>
<keyword evidence="3" id="KW-0813">Transport</keyword>
<gene>
    <name evidence="5" type="ORF">PLXY2_LOCUS11972</name>
</gene>
<name>A0A8S4G050_PLUXY</name>
<evidence type="ECO:0000256" key="4">
    <source>
        <dbReference type="ARBA" id="ARBA00023242"/>
    </source>
</evidence>